<protein>
    <submittedName>
        <fullName evidence="1">Uncharacterized protein</fullName>
    </submittedName>
</protein>
<evidence type="ECO:0000313" key="1">
    <source>
        <dbReference type="EMBL" id="TBU22717.1"/>
    </source>
</evidence>
<dbReference type="AlphaFoldDB" id="A0A4Q9M8H6"/>
<accession>A0A4Q9M8H6</accession>
<sequence length="63" mass="7081">LSKTDDWSGAQLLQALADLNLEIIQLSASVAEEFATNARREHAQDPTLVLFALQPWEVWCVTR</sequence>
<feature type="non-terminal residue" evidence="1">
    <location>
        <position position="1"/>
    </location>
</feature>
<name>A0A4Q9M8H6_9APHY</name>
<reference evidence="1" key="1">
    <citation type="submission" date="2019-01" db="EMBL/GenBank/DDBJ databases">
        <title>Draft genome sequences of three monokaryotic isolates of the white-rot basidiomycete fungus Dichomitus squalens.</title>
        <authorList>
            <consortium name="DOE Joint Genome Institute"/>
            <person name="Lopez S.C."/>
            <person name="Andreopoulos B."/>
            <person name="Pangilinan J."/>
            <person name="Lipzen A."/>
            <person name="Riley R."/>
            <person name="Ahrendt S."/>
            <person name="Ng V."/>
            <person name="Barry K."/>
            <person name="Daum C."/>
            <person name="Grigoriev I.V."/>
            <person name="Hilden K.S."/>
            <person name="Makela M.R."/>
            <person name="de Vries R.P."/>
        </authorList>
    </citation>
    <scope>NUCLEOTIDE SEQUENCE [LARGE SCALE GENOMIC DNA]</scope>
    <source>
        <strain evidence="1">OM18370.1</strain>
    </source>
</reference>
<proteinExistence type="predicted"/>
<dbReference type="EMBL" id="ML143529">
    <property type="protein sequence ID" value="TBU22717.1"/>
    <property type="molecule type" value="Genomic_DNA"/>
</dbReference>
<dbReference type="Proteomes" id="UP000292957">
    <property type="component" value="Unassembled WGS sequence"/>
</dbReference>
<feature type="non-terminal residue" evidence="1">
    <location>
        <position position="63"/>
    </location>
</feature>
<dbReference type="OrthoDB" id="3222645at2759"/>
<organism evidence="1">
    <name type="scientific">Dichomitus squalens</name>
    <dbReference type="NCBI Taxonomy" id="114155"/>
    <lineage>
        <taxon>Eukaryota</taxon>
        <taxon>Fungi</taxon>
        <taxon>Dikarya</taxon>
        <taxon>Basidiomycota</taxon>
        <taxon>Agaricomycotina</taxon>
        <taxon>Agaricomycetes</taxon>
        <taxon>Polyporales</taxon>
        <taxon>Polyporaceae</taxon>
        <taxon>Dichomitus</taxon>
    </lineage>
</organism>
<gene>
    <name evidence="1" type="ORF">BD311DRAFT_614541</name>
</gene>